<gene>
    <name evidence="1" type="ORF">PoB_001480900</name>
</gene>
<sequence>MESFSWRADKLCQWPELHHAERSSVHILRGEIGGREVDVMRDTGREGVVMHNGLIEASQLTGVGGDVQDTADPATCVSERRRRVSCRECPWNRFLWFRRPFKRVANHIIGPINLPSEARHRFIPILVDCATRYAEAVSLRTSDTEMVTEAHGFIYSHLGVP</sequence>
<proteinExistence type="predicted"/>
<dbReference type="AlphaFoldDB" id="A0AAV3YZ46"/>
<dbReference type="Proteomes" id="UP000735302">
    <property type="component" value="Unassembled WGS sequence"/>
</dbReference>
<evidence type="ECO:0000313" key="2">
    <source>
        <dbReference type="Proteomes" id="UP000735302"/>
    </source>
</evidence>
<organism evidence="1 2">
    <name type="scientific">Plakobranchus ocellatus</name>
    <dbReference type="NCBI Taxonomy" id="259542"/>
    <lineage>
        <taxon>Eukaryota</taxon>
        <taxon>Metazoa</taxon>
        <taxon>Spiralia</taxon>
        <taxon>Lophotrochozoa</taxon>
        <taxon>Mollusca</taxon>
        <taxon>Gastropoda</taxon>
        <taxon>Heterobranchia</taxon>
        <taxon>Euthyneura</taxon>
        <taxon>Panpulmonata</taxon>
        <taxon>Sacoglossa</taxon>
        <taxon>Placobranchoidea</taxon>
        <taxon>Plakobranchidae</taxon>
        <taxon>Plakobranchus</taxon>
    </lineage>
</organism>
<name>A0AAV3YZ46_9GAST</name>
<evidence type="ECO:0000313" key="1">
    <source>
        <dbReference type="EMBL" id="GFN88303.1"/>
    </source>
</evidence>
<keyword evidence="2" id="KW-1185">Reference proteome</keyword>
<protein>
    <submittedName>
        <fullName evidence="1">Zinc finger protein</fullName>
    </submittedName>
</protein>
<comment type="caution">
    <text evidence="1">The sequence shown here is derived from an EMBL/GenBank/DDBJ whole genome shotgun (WGS) entry which is preliminary data.</text>
</comment>
<reference evidence="1 2" key="1">
    <citation type="journal article" date="2021" name="Elife">
        <title>Chloroplast acquisition without the gene transfer in kleptoplastic sea slugs, Plakobranchus ocellatus.</title>
        <authorList>
            <person name="Maeda T."/>
            <person name="Takahashi S."/>
            <person name="Yoshida T."/>
            <person name="Shimamura S."/>
            <person name="Takaki Y."/>
            <person name="Nagai Y."/>
            <person name="Toyoda A."/>
            <person name="Suzuki Y."/>
            <person name="Arimoto A."/>
            <person name="Ishii H."/>
            <person name="Satoh N."/>
            <person name="Nishiyama T."/>
            <person name="Hasebe M."/>
            <person name="Maruyama T."/>
            <person name="Minagawa J."/>
            <person name="Obokata J."/>
            <person name="Shigenobu S."/>
        </authorList>
    </citation>
    <scope>NUCLEOTIDE SEQUENCE [LARGE SCALE GENOMIC DNA]</scope>
</reference>
<dbReference type="EMBL" id="BLXT01001848">
    <property type="protein sequence ID" value="GFN88303.1"/>
    <property type="molecule type" value="Genomic_DNA"/>
</dbReference>
<accession>A0AAV3YZ46</accession>